<comment type="subcellular location">
    <subcellularLocation>
        <location evidence="1">Cell projection</location>
    </subcellularLocation>
</comment>
<evidence type="ECO:0000256" key="4">
    <source>
        <dbReference type="SAM" id="MobiDB-lite"/>
    </source>
</evidence>
<sequence length="154" mass="16493">MINAGAWRGTASPCLHGSRRSTAGANLSRTGGHPHMPPQEVLSDKQGRFRVVVAKSRPNLGIAIEGGADTKQSIPRVINIAGNGAVFEAGGIRVGQLILAVDDQNLEGKSHEEAARLISSCWLSRSRPEMEFLMMDRKPSPSDLRKSSAPIIQS</sequence>
<dbReference type="GO" id="GO:0005886">
    <property type="term" value="C:plasma membrane"/>
    <property type="evidence" value="ECO:0007669"/>
    <property type="project" value="TreeGrafter"/>
</dbReference>
<dbReference type="SMART" id="SM00228">
    <property type="entry name" value="PDZ"/>
    <property type="match status" value="1"/>
</dbReference>
<keyword evidence="3" id="KW-0966">Cell projection</keyword>
<evidence type="ECO:0000313" key="6">
    <source>
        <dbReference type="EMBL" id="KAA0200619.1"/>
    </source>
</evidence>
<proteinExistence type="predicted"/>
<dbReference type="InterPro" id="IPR051844">
    <property type="entry name" value="USH2_Complex_Protein"/>
</dbReference>
<dbReference type="GO" id="GO:0005929">
    <property type="term" value="C:cilium"/>
    <property type="evidence" value="ECO:0007669"/>
    <property type="project" value="TreeGrafter"/>
</dbReference>
<dbReference type="PROSITE" id="PS50106">
    <property type="entry name" value="PDZ"/>
    <property type="match status" value="1"/>
</dbReference>
<comment type="caution">
    <text evidence="6">The sequence shown here is derived from an EMBL/GenBank/DDBJ whole genome shotgun (WGS) entry which is preliminary data.</text>
</comment>
<dbReference type="SUPFAM" id="SSF50156">
    <property type="entry name" value="PDZ domain-like"/>
    <property type="match status" value="1"/>
</dbReference>
<dbReference type="EMBL" id="JQDR03006160">
    <property type="protein sequence ID" value="KAA0200619.1"/>
    <property type="molecule type" value="Genomic_DNA"/>
</dbReference>
<feature type="region of interest" description="Disordered" evidence="4">
    <location>
        <begin position="1"/>
        <end position="41"/>
    </location>
</feature>
<dbReference type="InterPro" id="IPR036034">
    <property type="entry name" value="PDZ_sf"/>
</dbReference>
<dbReference type="InterPro" id="IPR001478">
    <property type="entry name" value="PDZ"/>
</dbReference>
<dbReference type="Pfam" id="PF00595">
    <property type="entry name" value="PDZ"/>
    <property type="match status" value="1"/>
</dbReference>
<evidence type="ECO:0000259" key="5">
    <source>
        <dbReference type="PROSITE" id="PS50106"/>
    </source>
</evidence>
<accession>A0A6A0H5S2</accession>
<protein>
    <recommendedName>
        <fullName evidence="5">PDZ domain-containing protein</fullName>
    </recommendedName>
</protein>
<evidence type="ECO:0000256" key="1">
    <source>
        <dbReference type="ARBA" id="ARBA00004316"/>
    </source>
</evidence>
<feature type="domain" description="PDZ" evidence="5">
    <location>
        <begin position="50"/>
        <end position="118"/>
    </location>
</feature>
<dbReference type="AlphaFoldDB" id="A0A6A0H5S2"/>
<dbReference type="PANTHER" id="PTHR23116:SF29">
    <property type="entry name" value="PDZ DOMAIN-CONTAINING PROTEIN 7"/>
    <property type="match status" value="1"/>
</dbReference>
<evidence type="ECO:0000256" key="2">
    <source>
        <dbReference type="ARBA" id="ARBA00022737"/>
    </source>
</evidence>
<dbReference type="Proteomes" id="UP000711488">
    <property type="component" value="Unassembled WGS sequence"/>
</dbReference>
<reference evidence="6" key="1">
    <citation type="submission" date="2014-08" db="EMBL/GenBank/DDBJ databases">
        <authorList>
            <person name="Murali S."/>
            <person name="Richards S."/>
            <person name="Bandaranaike D."/>
            <person name="Bellair M."/>
            <person name="Blankenburg K."/>
            <person name="Chao H."/>
            <person name="Dinh H."/>
            <person name="Doddapaneni H."/>
            <person name="Dugan-Rocha S."/>
            <person name="Elkadiri S."/>
            <person name="Gnanaolivu R."/>
            <person name="Hughes D."/>
            <person name="Lee S."/>
            <person name="Li M."/>
            <person name="Ming W."/>
            <person name="Munidasa M."/>
            <person name="Muniz J."/>
            <person name="Nguyen L."/>
            <person name="Osuji N."/>
            <person name="Pu L.-L."/>
            <person name="Puazo M."/>
            <person name="Skinner E."/>
            <person name="Qu C."/>
            <person name="Quiroz J."/>
            <person name="Raj R."/>
            <person name="Weissenberger G."/>
            <person name="Xin Y."/>
            <person name="Zou X."/>
            <person name="Han Y."/>
            <person name="Worley K."/>
            <person name="Muzny D."/>
            <person name="Gibbs R."/>
        </authorList>
    </citation>
    <scope>NUCLEOTIDE SEQUENCE</scope>
    <source>
        <strain evidence="6">HAZT.00-mixed</strain>
        <tissue evidence="6">Whole organism</tissue>
    </source>
</reference>
<dbReference type="Gene3D" id="2.30.42.10">
    <property type="match status" value="1"/>
</dbReference>
<reference evidence="6" key="3">
    <citation type="submission" date="2019-06" db="EMBL/GenBank/DDBJ databases">
        <authorList>
            <person name="Poynton C."/>
            <person name="Hasenbein S."/>
            <person name="Benoit J.B."/>
            <person name="Sepulveda M.S."/>
            <person name="Poelchau M.F."/>
            <person name="Murali S.C."/>
            <person name="Chen S."/>
            <person name="Glastad K.M."/>
            <person name="Werren J.H."/>
            <person name="Vineis J.H."/>
            <person name="Bowen J.L."/>
            <person name="Friedrich M."/>
            <person name="Jones J."/>
            <person name="Robertson H.M."/>
            <person name="Feyereisen R."/>
            <person name="Mechler-Hickson A."/>
            <person name="Mathers N."/>
            <person name="Lee C.E."/>
            <person name="Colbourne J.K."/>
            <person name="Biales A."/>
            <person name="Johnston J.S."/>
            <person name="Wellborn G.A."/>
            <person name="Rosendale A.J."/>
            <person name="Cridge A.G."/>
            <person name="Munoz-Torres M.C."/>
            <person name="Bain P.A."/>
            <person name="Manny A.R."/>
            <person name="Major K.M."/>
            <person name="Lambert F.N."/>
            <person name="Vulpe C.D."/>
            <person name="Tuck P."/>
            <person name="Blalock B.J."/>
            <person name="Lin Y.-Y."/>
            <person name="Smith M.E."/>
            <person name="Ochoa-Acuna H."/>
            <person name="Chen M.-J.M."/>
            <person name="Childers C.P."/>
            <person name="Qu J."/>
            <person name="Dugan S."/>
            <person name="Lee S.L."/>
            <person name="Chao H."/>
            <person name="Dinh H."/>
            <person name="Han Y."/>
            <person name="Doddapaneni H."/>
            <person name="Worley K.C."/>
            <person name="Muzny D.M."/>
            <person name="Gibbs R.A."/>
            <person name="Richards S."/>
        </authorList>
    </citation>
    <scope>NUCLEOTIDE SEQUENCE</scope>
    <source>
        <strain evidence="6">HAZT.00-mixed</strain>
        <tissue evidence="6">Whole organism</tissue>
    </source>
</reference>
<name>A0A6A0H5S2_HYAAZ</name>
<dbReference type="GO" id="GO:0032426">
    <property type="term" value="C:stereocilium tip"/>
    <property type="evidence" value="ECO:0007669"/>
    <property type="project" value="TreeGrafter"/>
</dbReference>
<evidence type="ECO:0000256" key="3">
    <source>
        <dbReference type="ARBA" id="ARBA00023273"/>
    </source>
</evidence>
<feature type="compositionally biased region" description="Polar residues" evidence="4">
    <location>
        <begin position="20"/>
        <end position="29"/>
    </location>
</feature>
<gene>
    <name evidence="6" type="ORF">HAZT_HAZT010508</name>
</gene>
<dbReference type="PANTHER" id="PTHR23116">
    <property type="entry name" value="PDZ DOMAIN CONTAINING WHIRLIN AND HARMONIN-RELATED"/>
    <property type="match status" value="1"/>
</dbReference>
<reference evidence="6" key="2">
    <citation type="journal article" date="2018" name="Environ. Sci. Technol.">
        <title>The Toxicogenome of Hyalella azteca: A Model for Sediment Ecotoxicology and Evolutionary Toxicology.</title>
        <authorList>
            <person name="Poynton H.C."/>
            <person name="Hasenbein S."/>
            <person name="Benoit J.B."/>
            <person name="Sepulveda M.S."/>
            <person name="Poelchau M.F."/>
            <person name="Hughes D.S.T."/>
            <person name="Murali S.C."/>
            <person name="Chen S."/>
            <person name="Glastad K.M."/>
            <person name="Goodisman M.A.D."/>
            <person name="Werren J.H."/>
            <person name="Vineis J.H."/>
            <person name="Bowen J.L."/>
            <person name="Friedrich M."/>
            <person name="Jones J."/>
            <person name="Robertson H.M."/>
            <person name="Feyereisen R."/>
            <person name="Mechler-Hickson A."/>
            <person name="Mathers N."/>
            <person name="Lee C.E."/>
            <person name="Colbourne J.K."/>
            <person name="Biales A."/>
            <person name="Johnston J.S."/>
            <person name="Wellborn G.A."/>
            <person name="Rosendale A.J."/>
            <person name="Cridge A.G."/>
            <person name="Munoz-Torres M.C."/>
            <person name="Bain P.A."/>
            <person name="Manny A.R."/>
            <person name="Major K.M."/>
            <person name="Lambert F.N."/>
            <person name="Vulpe C.D."/>
            <person name="Tuck P."/>
            <person name="Blalock B.J."/>
            <person name="Lin Y.Y."/>
            <person name="Smith M.E."/>
            <person name="Ochoa-Acuna H."/>
            <person name="Chen M.M."/>
            <person name="Childers C.P."/>
            <person name="Qu J."/>
            <person name="Dugan S."/>
            <person name="Lee S.L."/>
            <person name="Chao H."/>
            <person name="Dinh H."/>
            <person name="Han Y."/>
            <person name="Doddapaneni H."/>
            <person name="Worley K.C."/>
            <person name="Muzny D.M."/>
            <person name="Gibbs R.A."/>
            <person name="Richards S."/>
        </authorList>
    </citation>
    <scope>NUCLEOTIDE SEQUENCE</scope>
    <source>
        <strain evidence="6">HAZT.00-mixed</strain>
        <tissue evidence="6">Whole organism</tissue>
    </source>
</reference>
<dbReference type="GO" id="GO:0002142">
    <property type="term" value="C:stereocilia ankle link complex"/>
    <property type="evidence" value="ECO:0007669"/>
    <property type="project" value="TreeGrafter"/>
</dbReference>
<keyword evidence="2" id="KW-0677">Repeat</keyword>
<organism evidence="6">
    <name type="scientific">Hyalella azteca</name>
    <name type="common">Amphipod</name>
    <dbReference type="NCBI Taxonomy" id="294128"/>
    <lineage>
        <taxon>Eukaryota</taxon>
        <taxon>Metazoa</taxon>
        <taxon>Ecdysozoa</taxon>
        <taxon>Arthropoda</taxon>
        <taxon>Crustacea</taxon>
        <taxon>Multicrustacea</taxon>
        <taxon>Malacostraca</taxon>
        <taxon>Eumalacostraca</taxon>
        <taxon>Peracarida</taxon>
        <taxon>Amphipoda</taxon>
        <taxon>Senticaudata</taxon>
        <taxon>Talitrida</taxon>
        <taxon>Talitroidea</taxon>
        <taxon>Hyalellidae</taxon>
        <taxon>Hyalella</taxon>
    </lineage>
</organism>